<name>S8AEU4_DACHA</name>
<dbReference type="eggNOG" id="ENOG502S7KB">
    <property type="taxonomic scope" value="Eukaryota"/>
</dbReference>
<gene>
    <name evidence="4" type="ORF">H072_4521</name>
</gene>
<evidence type="ECO:0000256" key="2">
    <source>
        <dbReference type="SAM" id="Phobius"/>
    </source>
</evidence>
<dbReference type="EMBL" id="AQGS01000236">
    <property type="protein sequence ID" value="EPS41580.1"/>
    <property type="molecule type" value="Genomic_DNA"/>
</dbReference>
<keyword evidence="2" id="KW-0812">Transmembrane</keyword>
<protein>
    <recommendedName>
        <fullName evidence="3">DUF4097 domain-containing protein</fullName>
    </recommendedName>
</protein>
<keyword evidence="2" id="KW-0472">Membrane</keyword>
<sequence length="476" mass="52529">MKTDDRIRLGGESPNTGTSYLTMASPKSDFGNHSRRSVRPKFGSMAWFKSRTEDSAAAGSSAGTAGERAALLPNEEYRLARRPRPSRSRLWLLPAITFLLMMSFLTHQCTVWFFGGTYVTKGQTLATQLEYTHRVGFWIEGNGKLEGSLEVLEVGDSEEPKLEVEVFPLTWDTKGFSSVQLENLPTGVALKCERGLERSWFWRTIPRIKVSAKLYLRVEKLRELSISTNTLDLQLNLQNADLLKTVINSKTGNFKSPNPFKSLDTEIRTTEGDISGPFALYDRLRLLTEAGNIDIRAIPQEGTDTATTKLRTSSGDIKVGFEESTISRGFETAIETTSGNVKGDLLLGSNLFVKSESGDIGIHVSGTDSTESFFRTENSSGMTNVKVVGGRMRKVISYHTSESRDVHVSYPSTWEGEIHAKTVSGDIRLEGDGVEVTQELEGLVRGQEIWAEKGNPSNGRLIARATNGDVILSIGR</sequence>
<feature type="compositionally biased region" description="Polar residues" evidence="1">
    <location>
        <begin position="13"/>
        <end position="22"/>
    </location>
</feature>
<dbReference type="Pfam" id="PF13349">
    <property type="entry name" value="DUF4097"/>
    <property type="match status" value="1"/>
</dbReference>
<evidence type="ECO:0000259" key="3">
    <source>
        <dbReference type="Pfam" id="PF13349"/>
    </source>
</evidence>
<reference evidence="4 5" key="1">
    <citation type="journal article" date="2013" name="PLoS Genet.">
        <title>Genomic mechanisms accounting for the adaptation to parasitism in nematode-trapping fungi.</title>
        <authorList>
            <person name="Meerupati T."/>
            <person name="Andersson K.M."/>
            <person name="Friman E."/>
            <person name="Kumar D."/>
            <person name="Tunlid A."/>
            <person name="Ahren D."/>
        </authorList>
    </citation>
    <scope>NUCLEOTIDE SEQUENCE [LARGE SCALE GENOMIC DNA]</scope>
    <source>
        <strain evidence="4 5">CBS 200.50</strain>
    </source>
</reference>
<keyword evidence="5" id="KW-1185">Reference proteome</keyword>
<evidence type="ECO:0000313" key="5">
    <source>
        <dbReference type="Proteomes" id="UP000015100"/>
    </source>
</evidence>
<dbReference type="Proteomes" id="UP000015100">
    <property type="component" value="Unassembled WGS sequence"/>
</dbReference>
<keyword evidence="2" id="KW-1133">Transmembrane helix</keyword>
<dbReference type="InterPro" id="IPR025164">
    <property type="entry name" value="Toastrack_DUF4097"/>
</dbReference>
<dbReference type="OMA" id="PSTWEGE"/>
<organism evidence="4 5">
    <name type="scientific">Dactylellina haptotyla (strain CBS 200.50)</name>
    <name type="common">Nematode-trapping fungus</name>
    <name type="synonym">Monacrosporium haptotylum</name>
    <dbReference type="NCBI Taxonomy" id="1284197"/>
    <lineage>
        <taxon>Eukaryota</taxon>
        <taxon>Fungi</taxon>
        <taxon>Dikarya</taxon>
        <taxon>Ascomycota</taxon>
        <taxon>Pezizomycotina</taxon>
        <taxon>Orbiliomycetes</taxon>
        <taxon>Orbiliales</taxon>
        <taxon>Orbiliaceae</taxon>
        <taxon>Dactylellina</taxon>
    </lineage>
</organism>
<reference evidence="5" key="2">
    <citation type="submission" date="2013-04" db="EMBL/GenBank/DDBJ databases">
        <title>Genomic mechanisms accounting for the adaptation to parasitism in nematode-trapping fungi.</title>
        <authorList>
            <person name="Ahren D.G."/>
        </authorList>
    </citation>
    <scope>NUCLEOTIDE SEQUENCE [LARGE SCALE GENOMIC DNA]</scope>
    <source>
        <strain evidence="5">CBS 200.50</strain>
    </source>
</reference>
<proteinExistence type="predicted"/>
<dbReference type="OrthoDB" id="3539644at2759"/>
<feature type="transmembrane region" description="Helical" evidence="2">
    <location>
        <begin position="90"/>
        <end position="114"/>
    </location>
</feature>
<evidence type="ECO:0000256" key="1">
    <source>
        <dbReference type="SAM" id="MobiDB-lite"/>
    </source>
</evidence>
<evidence type="ECO:0000313" key="4">
    <source>
        <dbReference type="EMBL" id="EPS41580.1"/>
    </source>
</evidence>
<dbReference type="AlphaFoldDB" id="S8AEU4"/>
<feature type="region of interest" description="Disordered" evidence="1">
    <location>
        <begin position="1"/>
        <end position="37"/>
    </location>
</feature>
<dbReference type="HOGENOM" id="CLU_616726_0_0_1"/>
<accession>S8AEU4</accession>
<comment type="caution">
    <text evidence="4">The sequence shown here is derived from an EMBL/GenBank/DDBJ whole genome shotgun (WGS) entry which is preliminary data.</text>
</comment>
<feature type="domain" description="DUF4097" evidence="3">
    <location>
        <begin position="306"/>
        <end position="430"/>
    </location>
</feature>